<accession>A0A0F4G405</accession>
<dbReference type="InterPro" id="IPR019197">
    <property type="entry name" value="Biotin-prot_ligase_N"/>
</dbReference>
<feature type="region of interest" description="Disordered" evidence="1">
    <location>
        <begin position="250"/>
        <end position="291"/>
    </location>
</feature>
<dbReference type="InterPro" id="IPR029062">
    <property type="entry name" value="Class_I_gatase-like"/>
</dbReference>
<dbReference type="AlphaFoldDB" id="A0A0F4G405"/>
<dbReference type="Gene3D" id="3.40.50.880">
    <property type="match status" value="1"/>
</dbReference>
<gene>
    <name evidence="3" type="ORF">TI39_contig5930g00004</name>
</gene>
<evidence type="ECO:0000259" key="2">
    <source>
        <dbReference type="Pfam" id="PF09825"/>
    </source>
</evidence>
<name>A0A0F4G405_9PEZI</name>
<dbReference type="STRING" id="1047168.A0A0F4G405"/>
<proteinExistence type="predicted"/>
<feature type="domain" description="Biotin-protein ligase N-terminal" evidence="2">
    <location>
        <begin position="26"/>
        <end position="120"/>
    </location>
</feature>
<dbReference type="Pfam" id="PF09825">
    <property type="entry name" value="BPL_N"/>
    <property type="match status" value="1"/>
</dbReference>
<protein>
    <recommendedName>
        <fullName evidence="2">Biotin-protein ligase N-terminal domain-containing protein</fullName>
    </recommendedName>
</protein>
<sequence length="327" mass="35696">MQSFIFLLLTVTSAQVMEKRQRPQAIVYRGPAASKGLPESVAYLLQSSPRNFEVRYAGPNEDLSISAETLRGVSLYAQPGGPDLDEAWDELEPYATPIRDFVAGGGRYLGFCLGAYLAGHSPGLNLVPKNTDVGSEIEQNDAQISDDKDSIIQIDWTYSSGERAGQTINNTWIYFQEGAVMEGFKPDNTTFILGRYSKNGDVAASVSQYGKGWVGLTGPHPEADQTWFDEYDLNHPDGLRYDIGYDLIETTMNGGPQKSNTSQTQGASTTQDQPPAQYTSYAKPTPCPSRHIRIASNDVQGSFSEQRHSCIGSNTSCAHALSVSLDQ</sequence>
<evidence type="ECO:0000313" key="3">
    <source>
        <dbReference type="EMBL" id="KJX92068.1"/>
    </source>
</evidence>
<dbReference type="SUPFAM" id="SSF52317">
    <property type="entry name" value="Class I glutamine amidotransferase-like"/>
    <property type="match status" value="1"/>
</dbReference>
<keyword evidence="4" id="KW-1185">Reference proteome</keyword>
<dbReference type="OrthoDB" id="10250105at2759"/>
<evidence type="ECO:0000313" key="4">
    <source>
        <dbReference type="Proteomes" id="UP000033647"/>
    </source>
</evidence>
<dbReference type="Proteomes" id="UP000033647">
    <property type="component" value="Unassembled WGS sequence"/>
</dbReference>
<comment type="caution">
    <text evidence="3">The sequence shown here is derived from an EMBL/GenBank/DDBJ whole genome shotgun (WGS) entry which is preliminary data.</text>
</comment>
<organism evidence="3 4">
    <name type="scientific">Zymoseptoria brevis</name>
    <dbReference type="NCBI Taxonomy" id="1047168"/>
    <lineage>
        <taxon>Eukaryota</taxon>
        <taxon>Fungi</taxon>
        <taxon>Dikarya</taxon>
        <taxon>Ascomycota</taxon>
        <taxon>Pezizomycotina</taxon>
        <taxon>Dothideomycetes</taxon>
        <taxon>Dothideomycetidae</taxon>
        <taxon>Mycosphaerellales</taxon>
        <taxon>Mycosphaerellaceae</taxon>
        <taxon>Zymoseptoria</taxon>
    </lineage>
</organism>
<evidence type="ECO:0000256" key="1">
    <source>
        <dbReference type="SAM" id="MobiDB-lite"/>
    </source>
</evidence>
<reference evidence="3 4" key="1">
    <citation type="submission" date="2015-03" db="EMBL/GenBank/DDBJ databases">
        <title>RNA-seq based gene annotation and comparative genomics of four Zymoseptoria species reveal species-specific pathogenicity related genes and transposable element activity.</title>
        <authorList>
            <person name="Grandaubert J."/>
            <person name="Bhattacharyya A."/>
            <person name="Stukenbrock E.H."/>
        </authorList>
    </citation>
    <scope>NUCLEOTIDE SEQUENCE [LARGE SCALE GENOMIC DNA]</scope>
    <source>
        <strain evidence="3 4">Zb18110</strain>
    </source>
</reference>
<feature type="compositionally biased region" description="Polar residues" evidence="1">
    <location>
        <begin position="250"/>
        <end position="282"/>
    </location>
</feature>
<dbReference type="EMBL" id="LAFY01005885">
    <property type="protein sequence ID" value="KJX92068.1"/>
    <property type="molecule type" value="Genomic_DNA"/>
</dbReference>